<name>A0AAD2QDM4_ACHAE</name>
<reference evidence="2 3" key="1">
    <citation type="submission" date="2015-09" db="EMBL/GenBank/DDBJ databases">
        <authorList>
            <consortium name="Pathogen Informatics"/>
        </authorList>
    </citation>
    <scope>NUCLEOTIDE SEQUENCE [LARGE SCALE GENOMIC DNA]</scope>
    <source>
        <strain evidence="2 3">2789STDY5608625</strain>
    </source>
</reference>
<sequence>MTNTKRRQLIQIGLCAPALAWLPQGFAEDAYPARPVRLIHGFGAGGNADIVARLVGKQLTQSLGQPVVVEIKSGAGGRIASDAVAKAKPDGYTLIMLTGAHTVSAAVSRELSYDPVKDFSFLSTVSKFPFVIAVRADHPARTLADLLAMAAKAPAKITFTSVGVGSTQHMTGELLATEGKVELLHIPYRGGGAPVEAVLSGDVDILVDTLTVATPQLKAGKLRALAVTSAIPWPQAPDIAPVAQTLPGFEVLSWLGIAGPPGLPENIAATLNSAIGKALEEGEVKQTLATLGSQPAPSSPAAMRDMVASEIVRWKQVVKAAGIPPL</sequence>
<evidence type="ECO:0000256" key="1">
    <source>
        <dbReference type="ARBA" id="ARBA00006987"/>
    </source>
</evidence>
<dbReference type="PIRSF" id="PIRSF017082">
    <property type="entry name" value="YflP"/>
    <property type="match status" value="1"/>
</dbReference>
<dbReference type="GO" id="GO:0016829">
    <property type="term" value="F:lyase activity"/>
    <property type="evidence" value="ECO:0007669"/>
    <property type="project" value="UniProtKB-KW"/>
</dbReference>
<dbReference type="Gene3D" id="3.40.190.10">
    <property type="entry name" value="Periplasmic binding protein-like II"/>
    <property type="match status" value="1"/>
</dbReference>
<evidence type="ECO:0000313" key="2">
    <source>
        <dbReference type="EMBL" id="CUJ32193.1"/>
    </source>
</evidence>
<comment type="caution">
    <text evidence="2">The sequence shown here is derived from an EMBL/GenBank/DDBJ whole genome shotgun (WGS) entry which is preliminary data.</text>
</comment>
<gene>
    <name evidence="2" type="ORF">ERS370000_03559</name>
</gene>
<dbReference type="PANTHER" id="PTHR42928">
    <property type="entry name" value="TRICARBOXYLATE-BINDING PROTEIN"/>
    <property type="match status" value="1"/>
</dbReference>
<dbReference type="PANTHER" id="PTHR42928:SF5">
    <property type="entry name" value="BLR1237 PROTEIN"/>
    <property type="match status" value="1"/>
</dbReference>
<keyword evidence="2" id="KW-0456">Lyase</keyword>
<dbReference type="SUPFAM" id="SSF53850">
    <property type="entry name" value="Periplasmic binding protein-like II"/>
    <property type="match status" value="1"/>
</dbReference>
<proteinExistence type="inferred from homology"/>
<evidence type="ECO:0000313" key="3">
    <source>
        <dbReference type="Proteomes" id="UP000044098"/>
    </source>
</evidence>
<dbReference type="RefSeq" id="WP_054455655.1">
    <property type="nucleotide sequence ID" value="NZ_CYTK01000005.1"/>
</dbReference>
<dbReference type="AlphaFoldDB" id="A0AAD2QDM4"/>
<accession>A0AAD2QDM4</accession>
<dbReference type="EMBL" id="CYTK01000005">
    <property type="protein sequence ID" value="CUJ32193.1"/>
    <property type="molecule type" value="Genomic_DNA"/>
</dbReference>
<dbReference type="InterPro" id="IPR005064">
    <property type="entry name" value="BUG"/>
</dbReference>
<dbReference type="CDD" id="cd13578">
    <property type="entry name" value="PBP2_Bug27"/>
    <property type="match status" value="1"/>
</dbReference>
<dbReference type="Proteomes" id="UP000044098">
    <property type="component" value="Unassembled WGS sequence"/>
</dbReference>
<organism evidence="2 3">
    <name type="scientific">Achromobacter aegrifaciens</name>
    <dbReference type="NCBI Taxonomy" id="1287736"/>
    <lineage>
        <taxon>Bacteria</taxon>
        <taxon>Pseudomonadati</taxon>
        <taxon>Pseudomonadota</taxon>
        <taxon>Betaproteobacteria</taxon>
        <taxon>Burkholderiales</taxon>
        <taxon>Alcaligenaceae</taxon>
        <taxon>Achromobacter</taxon>
    </lineage>
</organism>
<comment type="similarity">
    <text evidence="1">Belongs to the UPF0065 (bug) family.</text>
</comment>
<dbReference type="Gene3D" id="3.40.190.150">
    <property type="entry name" value="Bordetella uptake gene, domain 1"/>
    <property type="match status" value="1"/>
</dbReference>
<dbReference type="InterPro" id="IPR042100">
    <property type="entry name" value="Bug_dom1"/>
</dbReference>
<protein>
    <submittedName>
        <fullName evidence="2">Argininosuccinate lyase</fullName>
    </submittedName>
</protein>
<dbReference type="Pfam" id="PF03401">
    <property type="entry name" value="TctC"/>
    <property type="match status" value="1"/>
</dbReference>